<gene>
    <name evidence="2" type="ORF">Q9312_02660</name>
</gene>
<organism evidence="2 3">
    <name type="scientific">Pleionea litopenaei</name>
    <dbReference type="NCBI Taxonomy" id="3070815"/>
    <lineage>
        <taxon>Bacteria</taxon>
        <taxon>Pseudomonadati</taxon>
        <taxon>Pseudomonadota</taxon>
        <taxon>Gammaproteobacteria</taxon>
        <taxon>Oceanospirillales</taxon>
        <taxon>Pleioneaceae</taxon>
        <taxon>Pleionea</taxon>
    </lineage>
</organism>
<keyword evidence="3" id="KW-1185">Reference proteome</keyword>
<dbReference type="EMBL" id="CP133548">
    <property type="protein sequence ID" value="WMS87836.1"/>
    <property type="molecule type" value="Genomic_DNA"/>
</dbReference>
<dbReference type="KEGG" id="plei:Q9312_02660"/>
<dbReference type="RefSeq" id="WP_309202993.1">
    <property type="nucleotide sequence ID" value="NZ_CP133548.1"/>
</dbReference>
<protein>
    <submittedName>
        <fullName evidence="2">RMD1 family protein</fullName>
    </submittedName>
</protein>
<dbReference type="PANTHER" id="PTHR16255:SF1">
    <property type="entry name" value="REQUIRED FOR MEIOTIC NUCLEAR DIVISION PROTEIN 1 HOMOLOG"/>
    <property type="match status" value="1"/>
</dbReference>
<dbReference type="PANTHER" id="PTHR16255">
    <property type="entry name" value="REQUIRED FOR MEIOTIC NUCLEAR DIVISION PROTEIN 1 HOMOLOG"/>
    <property type="match status" value="1"/>
</dbReference>
<dbReference type="Proteomes" id="UP001239782">
    <property type="component" value="Chromosome"/>
</dbReference>
<name>A0AA51X7F7_9GAMM</name>
<feature type="domain" description="DUF155" evidence="1">
    <location>
        <begin position="50"/>
        <end position="216"/>
    </location>
</feature>
<proteinExistence type="predicted"/>
<evidence type="ECO:0000313" key="3">
    <source>
        <dbReference type="Proteomes" id="UP001239782"/>
    </source>
</evidence>
<sequence length="259" mass="29678">MTSYSNGLIESVAVARQFEDNKLESLLNETYRSTRYRDAFLVELEDGEAWVFLYGVIIFWGADLALKSRLIADLENVAEDKFLQSEVERFNFTVGDVAQIREETLTLSENTPIERLAASHALAQSAKLGHFENRARDVIVQNEFIPRQLATSGRTSLSRKKLAKLRGTLFSVNSDILLNFNLLDTPEFFWSYPEQEAMYHTVAKYLDISPRITVLNKKLEAIHELLAMLAEEQNHKHSSLLEWIIILLIALELALFFVH</sequence>
<dbReference type="AlphaFoldDB" id="A0AA51X7F7"/>
<accession>A0AA51X7F7</accession>
<reference evidence="2 3" key="1">
    <citation type="submission" date="2023-08" db="EMBL/GenBank/DDBJ databases">
        <title>Pleionea litopenaei sp. nov., isolated from stomach of juvenile Litopenaeus vannamei.</title>
        <authorList>
            <person name="Rho A.M."/>
            <person name="Hwang C.Y."/>
        </authorList>
    </citation>
    <scope>NUCLEOTIDE SEQUENCE [LARGE SCALE GENOMIC DNA]</scope>
    <source>
        <strain evidence="2 3">HL-JVS1</strain>
    </source>
</reference>
<dbReference type="InterPro" id="IPR051624">
    <property type="entry name" value="RMD1/Sad1-interacting"/>
</dbReference>
<evidence type="ECO:0000259" key="1">
    <source>
        <dbReference type="Pfam" id="PF02582"/>
    </source>
</evidence>
<dbReference type="Pfam" id="PF02582">
    <property type="entry name" value="DUF155"/>
    <property type="match status" value="1"/>
</dbReference>
<dbReference type="InterPro" id="IPR003734">
    <property type="entry name" value="DUF155"/>
</dbReference>
<evidence type="ECO:0000313" key="2">
    <source>
        <dbReference type="EMBL" id="WMS87836.1"/>
    </source>
</evidence>